<sequence length="216" mass="24217">MQNLRQPETFEFLVRYLLSRYIFRSLWSRLAARHRPGPSEIVQEATGLGAPMLSGWIVAKATVLRKRAMPGTHPEARACDFTLQKKSDPGYIASVFQEDGMIFRYLDTNSLPVTDADRSDIHRETLYAVRNGKWRLAEPQGGTRRFHGPCGGRSNACRRVLMQRKILIEGHGPLGREVCVSGAGSRGNPPARPPSRPHQKAAAPSLNLQRNNRRHA</sequence>
<evidence type="ECO:0000256" key="1">
    <source>
        <dbReference type="SAM" id="MobiDB-lite"/>
    </source>
</evidence>
<dbReference type="RefSeq" id="WP_143033460.1">
    <property type="nucleotide sequence ID" value="NZ_CP061498.1"/>
</dbReference>
<dbReference type="STRING" id="564137.SAMN04488238_102275"/>
<protein>
    <submittedName>
        <fullName evidence="2">Uncharacterized protein</fullName>
    </submittedName>
</protein>
<gene>
    <name evidence="2" type="ORF">SAMN04488238_102275</name>
</gene>
<keyword evidence="3" id="KW-1185">Reference proteome</keyword>
<evidence type="ECO:0000313" key="3">
    <source>
        <dbReference type="Proteomes" id="UP000198539"/>
    </source>
</evidence>
<name>A0A1H2U4L3_9RHOB</name>
<dbReference type="Proteomes" id="UP000198539">
    <property type="component" value="Unassembled WGS sequence"/>
</dbReference>
<dbReference type="EMBL" id="FNOM01000002">
    <property type="protein sequence ID" value="SDW51011.1"/>
    <property type="molecule type" value="Genomic_DNA"/>
</dbReference>
<proteinExistence type="predicted"/>
<dbReference type="OrthoDB" id="7851202at2"/>
<organism evidence="2 3">
    <name type="scientific">Roseicitreum antarcticum</name>
    <dbReference type="NCBI Taxonomy" id="564137"/>
    <lineage>
        <taxon>Bacteria</taxon>
        <taxon>Pseudomonadati</taxon>
        <taxon>Pseudomonadota</taxon>
        <taxon>Alphaproteobacteria</taxon>
        <taxon>Rhodobacterales</taxon>
        <taxon>Paracoccaceae</taxon>
        <taxon>Roseicitreum</taxon>
    </lineage>
</organism>
<accession>A0A1H2U4L3</accession>
<reference evidence="2 3" key="1">
    <citation type="submission" date="2016-10" db="EMBL/GenBank/DDBJ databases">
        <authorList>
            <person name="de Groot N.N."/>
        </authorList>
    </citation>
    <scope>NUCLEOTIDE SEQUENCE [LARGE SCALE GENOMIC DNA]</scope>
    <source>
        <strain evidence="2 3">CGMCC 1.8894</strain>
    </source>
</reference>
<evidence type="ECO:0000313" key="2">
    <source>
        <dbReference type="EMBL" id="SDW51011.1"/>
    </source>
</evidence>
<feature type="region of interest" description="Disordered" evidence="1">
    <location>
        <begin position="179"/>
        <end position="216"/>
    </location>
</feature>
<dbReference type="AlphaFoldDB" id="A0A1H2U4L3"/>